<evidence type="ECO:0000256" key="1">
    <source>
        <dbReference type="SAM" id="Phobius"/>
    </source>
</evidence>
<feature type="transmembrane region" description="Helical" evidence="1">
    <location>
        <begin position="21"/>
        <end position="45"/>
    </location>
</feature>
<dbReference type="AlphaFoldDB" id="A0AAD8EQC5"/>
<dbReference type="Proteomes" id="UP001233999">
    <property type="component" value="Unassembled WGS sequence"/>
</dbReference>
<evidence type="ECO:0000313" key="3">
    <source>
        <dbReference type="Proteomes" id="UP001233999"/>
    </source>
</evidence>
<keyword evidence="1" id="KW-0812">Transmembrane</keyword>
<dbReference type="EMBL" id="JASPKZ010001212">
    <property type="protein sequence ID" value="KAJ9598526.1"/>
    <property type="molecule type" value="Genomic_DNA"/>
</dbReference>
<sequence>ALKSGIPAASSTISIKLDGELFIIIIIIIMNKFILGHVACTVNLAKMVLIFPPMFWSSLVPMSSWDLILHQKCPLFFHLRNRSIAVLIDSCVILLDGVEVDHTLFSLLLDILPSSTSCMNFSTISIIIDMTENTS</sequence>
<organism evidence="2 3">
    <name type="scientific">Diploptera punctata</name>
    <name type="common">Pacific beetle cockroach</name>
    <dbReference type="NCBI Taxonomy" id="6984"/>
    <lineage>
        <taxon>Eukaryota</taxon>
        <taxon>Metazoa</taxon>
        <taxon>Ecdysozoa</taxon>
        <taxon>Arthropoda</taxon>
        <taxon>Hexapoda</taxon>
        <taxon>Insecta</taxon>
        <taxon>Pterygota</taxon>
        <taxon>Neoptera</taxon>
        <taxon>Polyneoptera</taxon>
        <taxon>Dictyoptera</taxon>
        <taxon>Blattodea</taxon>
        <taxon>Blaberoidea</taxon>
        <taxon>Blaberidae</taxon>
        <taxon>Diplopterinae</taxon>
        <taxon>Diploptera</taxon>
    </lineage>
</organism>
<keyword evidence="3" id="KW-1185">Reference proteome</keyword>
<comment type="caution">
    <text evidence="2">The sequence shown here is derived from an EMBL/GenBank/DDBJ whole genome shotgun (WGS) entry which is preliminary data.</text>
</comment>
<keyword evidence="1" id="KW-1133">Transmembrane helix</keyword>
<reference evidence="2" key="2">
    <citation type="submission" date="2023-05" db="EMBL/GenBank/DDBJ databases">
        <authorList>
            <person name="Fouks B."/>
        </authorList>
    </citation>
    <scope>NUCLEOTIDE SEQUENCE</scope>
    <source>
        <strain evidence="2">Stay&amp;Tobe</strain>
        <tissue evidence="2">Testes</tissue>
    </source>
</reference>
<name>A0AAD8EQC5_DIPPU</name>
<feature type="non-terminal residue" evidence="2">
    <location>
        <position position="135"/>
    </location>
</feature>
<protein>
    <submittedName>
        <fullName evidence="2">Uncharacterized protein</fullName>
    </submittedName>
</protein>
<reference evidence="2" key="1">
    <citation type="journal article" date="2023" name="IScience">
        <title>Live-bearing cockroach genome reveals convergent evolutionary mechanisms linked to viviparity in insects and beyond.</title>
        <authorList>
            <person name="Fouks B."/>
            <person name="Harrison M.C."/>
            <person name="Mikhailova A.A."/>
            <person name="Marchal E."/>
            <person name="English S."/>
            <person name="Carruthers M."/>
            <person name="Jennings E.C."/>
            <person name="Chiamaka E.L."/>
            <person name="Frigard R.A."/>
            <person name="Pippel M."/>
            <person name="Attardo G.M."/>
            <person name="Benoit J.B."/>
            <person name="Bornberg-Bauer E."/>
            <person name="Tobe S.S."/>
        </authorList>
    </citation>
    <scope>NUCLEOTIDE SEQUENCE</scope>
    <source>
        <strain evidence="2">Stay&amp;Tobe</strain>
    </source>
</reference>
<proteinExistence type="predicted"/>
<accession>A0AAD8EQC5</accession>
<keyword evidence="1" id="KW-0472">Membrane</keyword>
<gene>
    <name evidence="2" type="ORF">L9F63_010797</name>
</gene>
<feature type="non-terminal residue" evidence="2">
    <location>
        <position position="1"/>
    </location>
</feature>
<evidence type="ECO:0000313" key="2">
    <source>
        <dbReference type="EMBL" id="KAJ9598526.1"/>
    </source>
</evidence>